<dbReference type="InterPro" id="IPR058792">
    <property type="entry name" value="Beta-barrel_RND_2"/>
</dbReference>
<dbReference type="AlphaFoldDB" id="A0A8H9KT58"/>
<dbReference type="Pfam" id="PF25973">
    <property type="entry name" value="BSH_CzcB"/>
    <property type="match status" value="1"/>
</dbReference>
<dbReference type="Gene3D" id="2.40.30.170">
    <property type="match status" value="1"/>
</dbReference>
<dbReference type="PANTHER" id="PTHR30469">
    <property type="entry name" value="MULTIDRUG RESISTANCE PROTEIN MDTA"/>
    <property type="match status" value="1"/>
</dbReference>
<dbReference type="GO" id="GO:0015562">
    <property type="term" value="F:efflux transmembrane transporter activity"/>
    <property type="evidence" value="ECO:0007669"/>
    <property type="project" value="TreeGrafter"/>
</dbReference>
<accession>A0A8H9KT58</accession>
<evidence type="ECO:0000256" key="1">
    <source>
        <dbReference type="ARBA" id="ARBA00009477"/>
    </source>
</evidence>
<dbReference type="SUPFAM" id="SSF111369">
    <property type="entry name" value="HlyD-like secretion proteins"/>
    <property type="match status" value="1"/>
</dbReference>
<dbReference type="InterPro" id="IPR006143">
    <property type="entry name" value="RND_pump_MFP"/>
</dbReference>
<keyword evidence="2" id="KW-0732">Signal</keyword>
<reference evidence="5" key="1">
    <citation type="journal article" date="2014" name="Int. J. Syst. Evol. Microbiol.">
        <title>Complete genome sequence of Corynebacterium casei LMG S-19264T (=DSM 44701T), isolated from a smear-ripened cheese.</title>
        <authorList>
            <consortium name="US DOE Joint Genome Institute (JGI-PGF)"/>
            <person name="Walter F."/>
            <person name="Albersmeier A."/>
            <person name="Kalinowski J."/>
            <person name="Ruckert C."/>
        </authorList>
    </citation>
    <scope>NUCLEOTIDE SEQUENCE</scope>
    <source>
        <strain evidence="5">CGMCC 1.15966</strain>
    </source>
</reference>
<dbReference type="EMBL" id="BMKM01000002">
    <property type="protein sequence ID" value="GGE16868.1"/>
    <property type="molecule type" value="Genomic_DNA"/>
</dbReference>
<dbReference type="NCBIfam" id="TIGR01730">
    <property type="entry name" value="RND_mfp"/>
    <property type="match status" value="1"/>
</dbReference>
<organism evidence="5 6">
    <name type="scientific">Sphingobacterium cellulitidis</name>
    <dbReference type="NCBI Taxonomy" id="1768011"/>
    <lineage>
        <taxon>Bacteria</taxon>
        <taxon>Pseudomonadati</taxon>
        <taxon>Bacteroidota</taxon>
        <taxon>Sphingobacteriia</taxon>
        <taxon>Sphingobacteriales</taxon>
        <taxon>Sphingobacteriaceae</taxon>
        <taxon>Sphingobacterium</taxon>
    </lineage>
</organism>
<evidence type="ECO:0000313" key="5">
    <source>
        <dbReference type="EMBL" id="GGE16868.1"/>
    </source>
</evidence>
<feature type="domain" description="CzcB-like barrel-sandwich hybrid" evidence="4">
    <location>
        <begin position="63"/>
        <end position="196"/>
    </location>
</feature>
<feature type="domain" description="CusB-like beta-barrel" evidence="3">
    <location>
        <begin position="212"/>
        <end position="284"/>
    </location>
</feature>
<dbReference type="RefSeq" id="WP_182498995.1">
    <property type="nucleotide sequence ID" value="NZ_BMKM01000002.1"/>
</dbReference>
<sequence>MKKLSIFGLVLLLAGCQANSEETKTKKESPSENTISVKVVQPIEQQPSYTLKLPAELHPYESVDVFAKIKGFVRKINVDVGDQVRKGQILAVLEAPEMDIQSTADRAKSQQLRANFEVSKSRYDRLKKVKNQSVGAVSDLEFEQAYGSMLRDSAALEESNFSYKKSNQMREYLVVRAPFSGIITQRNFSVGALIGDTGMPFFKLVDNNNLKLKVVVPELHAQSISDSTVAQFKVLSMPDSVFKAKLKRNALVIDPVSRSLALEFDVPNQSRALNGGDYTDVQLNLKRKRPTVFVPQSSVVNSQSGVFVLRLDEANKVERVPVVLGQSQENGVEVFGDLKPTDRIIEKASEEINSGQIVQIVK</sequence>
<dbReference type="GO" id="GO:1990281">
    <property type="term" value="C:efflux pump complex"/>
    <property type="evidence" value="ECO:0007669"/>
    <property type="project" value="TreeGrafter"/>
</dbReference>
<dbReference type="Gene3D" id="1.10.287.470">
    <property type="entry name" value="Helix hairpin bin"/>
    <property type="match status" value="1"/>
</dbReference>
<evidence type="ECO:0000259" key="4">
    <source>
        <dbReference type="Pfam" id="PF25973"/>
    </source>
</evidence>
<dbReference type="PANTHER" id="PTHR30469:SF37">
    <property type="entry name" value="RAGD PROTEIN"/>
    <property type="match status" value="1"/>
</dbReference>
<gene>
    <name evidence="5" type="ORF">GCM10011516_13220</name>
</gene>
<evidence type="ECO:0000313" key="6">
    <source>
        <dbReference type="Proteomes" id="UP000614460"/>
    </source>
</evidence>
<dbReference type="InterPro" id="IPR058647">
    <property type="entry name" value="BSH_CzcB-like"/>
</dbReference>
<evidence type="ECO:0000256" key="2">
    <source>
        <dbReference type="SAM" id="SignalP"/>
    </source>
</evidence>
<feature type="chain" id="PRO_5034032341" evidence="2">
    <location>
        <begin position="21"/>
        <end position="362"/>
    </location>
</feature>
<reference evidence="5" key="2">
    <citation type="submission" date="2020-09" db="EMBL/GenBank/DDBJ databases">
        <authorList>
            <person name="Sun Q."/>
            <person name="Zhou Y."/>
        </authorList>
    </citation>
    <scope>NUCLEOTIDE SEQUENCE</scope>
    <source>
        <strain evidence="5">CGMCC 1.15966</strain>
    </source>
</reference>
<comment type="caution">
    <text evidence="5">The sequence shown here is derived from an EMBL/GenBank/DDBJ whole genome shotgun (WGS) entry which is preliminary data.</text>
</comment>
<dbReference type="PROSITE" id="PS51257">
    <property type="entry name" value="PROKAR_LIPOPROTEIN"/>
    <property type="match status" value="1"/>
</dbReference>
<comment type="similarity">
    <text evidence="1">Belongs to the membrane fusion protein (MFP) (TC 8.A.1) family.</text>
</comment>
<dbReference type="Proteomes" id="UP000614460">
    <property type="component" value="Unassembled WGS sequence"/>
</dbReference>
<proteinExistence type="inferred from homology"/>
<protein>
    <submittedName>
        <fullName evidence="5">Secretion protein HlyD</fullName>
    </submittedName>
</protein>
<feature type="signal peptide" evidence="2">
    <location>
        <begin position="1"/>
        <end position="20"/>
    </location>
</feature>
<evidence type="ECO:0000259" key="3">
    <source>
        <dbReference type="Pfam" id="PF25954"/>
    </source>
</evidence>
<dbReference type="Gene3D" id="2.40.420.20">
    <property type="match status" value="1"/>
</dbReference>
<dbReference type="Gene3D" id="2.40.50.100">
    <property type="match status" value="1"/>
</dbReference>
<keyword evidence="6" id="KW-1185">Reference proteome</keyword>
<name>A0A8H9KT58_9SPHI</name>
<dbReference type="Pfam" id="PF25954">
    <property type="entry name" value="Beta-barrel_RND_2"/>
    <property type="match status" value="1"/>
</dbReference>